<dbReference type="Proteomes" id="UP000011115">
    <property type="component" value="Unassembled WGS sequence"/>
</dbReference>
<dbReference type="GO" id="GO:0006400">
    <property type="term" value="P:tRNA modification"/>
    <property type="evidence" value="ECO:0000318"/>
    <property type="project" value="GO_Central"/>
</dbReference>
<dbReference type="eggNOG" id="KOG1384">
    <property type="taxonomic scope" value="Eukaryota"/>
</dbReference>
<dbReference type="EnsemblPlants" id="PGSC0003DMT400068836">
    <property type="protein sequence ID" value="PGSC0003DMT400068836"/>
    <property type="gene ID" value="PGSC0003DMG400026772"/>
</dbReference>
<dbReference type="InParanoid" id="M1CJJ8"/>
<dbReference type="Gramene" id="PGSC0003DMT400068836">
    <property type="protein sequence ID" value="PGSC0003DMT400068836"/>
    <property type="gene ID" value="PGSC0003DMG400026772"/>
</dbReference>
<protein>
    <submittedName>
        <fullName evidence="6">Isopentenyl transferase IPT4</fullName>
    </submittedName>
</protein>
<dbReference type="PANTHER" id="PTHR11088:SF73">
    <property type="entry name" value="PHOSPHORIBULOKINASE_URIDINE KINASE DOMAIN-CONTAINING PROTEIN"/>
    <property type="match status" value="1"/>
</dbReference>
<evidence type="ECO:0000256" key="5">
    <source>
        <dbReference type="ARBA" id="ARBA00022840"/>
    </source>
</evidence>
<proteinExistence type="inferred from homology"/>
<reference evidence="6" key="2">
    <citation type="submission" date="2015-06" db="UniProtKB">
        <authorList>
            <consortium name="EnsemblPlants"/>
        </authorList>
    </citation>
    <scope>IDENTIFICATION</scope>
    <source>
        <strain evidence="6">DM1-3 516 R44</strain>
    </source>
</reference>
<dbReference type="GO" id="GO:0005524">
    <property type="term" value="F:ATP binding"/>
    <property type="evidence" value="ECO:0007669"/>
    <property type="project" value="UniProtKB-KW"/>
</dbReference>
<dbReference type="PaxDb" id="4113-PGSC0003DMT400068836"/>
<dbReference type="AlphaFoldDB" id="M1CJJ8"/>
<dbReference type="Gene3D" id="1.10.287.890">
    <property type="entry name" value="Crystal structure of tRNA isopentenylpyrophosphate transferase (bh2366) domain"/>
    <property type="match status" value="1"/>
</dbReference>
<evidence type="ECO:0000313" key="7">
    <source>
        <dbReference type="Proteomes" id="UP000011115"/>
    </source>
</evidence>
<dbReference type="InterPro" id="IPR039657">
    <property type="entry name" value="Dimethylallyltransferase"/>
</dbReference>
<dbReference type="Gene3D" id="3.40.50.300">
    <property type="entry name" value="P-loop containing nucleotide triphosphate hydrolases"/>
    <property type="match status" value="1"/>
</dbReference>
<evidence type="ECO:0000256" key="1">
    <source>
        <dbReference type="ARBA" id="ARBA00005842"/>
    </source>
</evidence>
<dbReference type="GO" id="GO:0052381">
    <property type="term" value="F:tRNA dimethylallyltransferase activity"/>
    <property type="evidence" value="ECO:0000318"/>
    <property type="project" value="GO_Central"/>
</dbReference>
<evidence type="ECO:0000256" key="2">
    <source>
        <dbReference type="ARBA" id="ARBA00022679"/>
    </source>
</evidence>
<sequence>MYHFEGRITRCDGYYISRGVSRAAIDTIIEGRVVRRDRCMDRYVPHGSRTERQRIVVVKVRLGCMDYSWLVDEVRQIFIPDADYTNGIRWSNGDPEMAKFLWEEKNIDGDDESNKLILQASISSIKRNTRISICNQLDKNQRLINKKMWPVHHIIATDVFKEDRKEDVVEAWRNTVLQPCLDIVKRFFKNDDHNISIECT</sequence>
<dbReference type="HOGENOM" id="CLU_032616_4_0_1"/>
<dbReference type="GO" id="GO:0005739">
    <property type="term" value="C:mitochondrion"/>
    <property type="evidence" value="ECO:0000318"/>
    <property type="project" value="GO_Central"/>
</dbReference>
<comment type="similarity">
    <text evidence="1">Belongs to the IPP transferase family.</text>
</comment>
<keyword evidence="4" id="KW-0547">Nucleotide-binding</keyword>
<accession>M1CJJ8</accession>
<dbReference type="GO" id="GO:0009691">
    <property type="term" value="P:cytokinin biosynthetic process"/>
    <property type="evidence" value="ECO:0000318"/>
    <property type="project" value="GO_Central"/>
</dbReference>
<organism evidence="6 7">
    <name type="scientific">Solanum tuberosum</name>
    <name type="common">Potato</name>
    <dbReference type="NCBI Taxonomy" id="4113"/>
    <lineage>
        <taxon>Eukaryota</taxon>
        <taxon>Viridiplantae</taxon>
        <taxon>Streptophyta</taxon>
        <taxon>Embryophyta</taxon>
        <taxon>Tracheophyta</taxon>
        <taxon>Spermatophyta</taxon>
        <taxon>Magnoliopsida</taxon>
        <taxon>eudicotyledons</taxon>
        <taxon>Gunneridae</taxon>
        <taxon>Pentapetalae</taxon>
        <taxon>asterids</taxon>
        <taxon>lamiids</taxon>
        <taxon>Solanales</taxon>
        <taxon>Solanaceae</taxon>
        <taxon>Solanoideae</taxon>
        <taxon>Solaneae</taxon>
        <taxon>Solanum</taxon>
    </lineage>
</organism>
<evidence type="ECO:0000313" key="6">
    <source>
        <dbReference type="EnsemblPlants" id="PGSC0003DMT400068836"/>
    </source>
</evidence>
<dbReference type="InterPro" id="IPR027417">
    <property type="entry name" value="P-loop_NTPase"/>
</dbReference>
<keyword evidence="3" id="KW-0203">Cytokinin biosynthesis</keyword>
<evidence type="ECO:0000256" key="4">
    <source>
        <dbReference type="ARBA" id="ARBA00022741"/>
    </source>
</evidence>
<evidence type="ECO:0000256" key="3">
    <source>
        <dbReference type="ARBA" id="ARBA00022712"/>
    </source>
</evidence>
<dbReference type="PANTHER" id="PTHR11088">
    <property type="entry name" value="TRNA DIMETHYLALLYLTRANSFERASE"/>
    <property type="match status" value="1"/>
</dbReference>
<keyword evidence="7" id="KW-1185">Reference proteome</keyword>
<name>M1CJJ8_SOLTU</name>
<keyword evidence="5" id="KW-0067">ATP-binding</keyword>
<keyword evidence="2" id="KW-0808">Transferase</keyword>
<reference evidence="7" key="1">
    <citation type="journal article" date="2011" name="Nature">
        <title>Genome sequence and analysis of the tuber crop potato.</title>
        <authorList>
            <consortium name="The Potato Genome Sequencing Consortium"/>
        </authorList>
    </citation>
    <scope>NUCLEOTIDE SEQUENCE [LARGE SCALE GENOMIC DNA]</scope>
    <source>
        <strain evidence="7">cv. DM1-3 516 R44</strain>
    </source>
</reference>